<evidence type="ECO:0008006" key="4">
    <source>
        <dbReference type="Google" id="ProtNLM"/>
    </source>
</evidence>
<dbReference type="AlphaFoldDB" id="A0A0D2H7Z6"/>
<name>A0A0D2H7Z6_9EURO</name>
<gene>
    <name evidence="2" type="ORF">Z520_06023</name>
</gene>
<protein>
    <recommendedName>
        <fullName evidence="4">Aflatoxin regulatory protein domain-containing protein</fullName>
    </recommendedName>
</protein>
<feature type="region of interest" description="Disordered" evidence="1">
    <location>
        <begin position="1"/>
        <end position="69"/>
    </location>
</feature>
<dbReference type="GeneID" id="27711769"/>
<evidence type="ECO:0000313" key="3">
    <source>
        <dbReference type="Proteomes" id="UP000053411"/>
    </source>
</evidence>
<feature type="compositionally biased region" description="Basic residues" evidence="1">
    <location>
        <begin position="42"/>
        <end position="51"/>
    </location>
</feature>
<evidence type="ECO:0000256" key="1">
    <source>
        <dbReference type="SAM" id="MobiDB-lite"/>
    </source>
</evidence>
<sequence length="390" mass="42375">MGKPKKSLQAQRPASPPPGAQAFEHGRFAQQIQSRLSDIHRSPRPVSRKRLPSSASDPTLGSGFSSDDAVDARRKRKHFEVDLNLLCSLAPIKGDAVAGHARTPTETHEQPQHKRHQSYPSLVTPQSPIFSSLGPRFPPTPMLFDDLSTSLRLEDAFTKEQAPHDESDFLLTDWSAAYISKDQLGPTLSTNGESSPLSDLVADGTVSAAEEVAEGGMGAEPQRVGKEATTINECHCECVPRALHMASQLHDCLGTSQGDSLGIVLSTCRSAVELCRQSQDCKWSENHHGALLSINVAIMELVASCYVTITLGPSQLHSTVTLKFREMELEGFLSPHVIKAVVNSERKQAAATCIMLGSRCRGPQQRLWLDQFAQIFNGLAKSFAAYDAGQ</sequence>
<dbReference type="Proteomes" id="UP000053411">
    <property type="component" value="Unassembled WGS sequence"/>
</dbReference>
<organism evidence="2 3">
    <name type="scientific">Fonsecaea multimorphosa CBS 102226</name>
    <dbReference type="NCBI Taxonomy" id="1442371"/>
    <lineage>
        <taxon>Eukaryota</taxon>
        <taxon>Fungi</taxon>
        <taxon>Dikarya</taxon>
        <taxon>Ascomycota</taxon>
        <taxon>Pezizomycotina</taxon>
        <taxon>Eurotiomycetes</taxon>
        <taxon>Chaetothyriomycetidae</taxon>
        <taxon>Chaetothyriales</taxon>
        <taxon>Herpotrichiellaceae</taxon>
        <taxon>Fonsecaea</taxon>
    </lineage>
</organism>
<dbReference type="VEuPathDB" id="FungiDB:Z520_06023"/>
<feature type="region of interest" description="Disordered" evidence="1">
    <location>
        <begin position="98"/>
        <end position="125"/>
    </location>
</feature>
<dbReference type="RefSeq" id="XP_016632068.1">
    <property type="nucleotide sequence ID" value="XM_016776526.1"/>
</dbReference>
<accession>A0A0D2H7Z6</accession>
<proteinExistence type="predicted"/>
<dbReference type="EMBL" id="KN848072">
    <property type="protein sequence ID" value="KIX97945.1"/>
    <property type="molecule type" value="Genomic_DNA"/>
</dbReference>
<evidence type="ECO:0000313" key="2">
    <source>
        <dbReference type="EMBL" id="KIX97945.1"/>
    </source>
</evidence>
<reference evidence="2 3" key="1">
    <citation type="submission" date="2015-01" db="EMBL/GenBank/DDBJ databases">
        <title>The Genome Sequence of Fonsecaea multimorphosa CBS 102226.</title>
        <authorList>
            <consortium name="The Broad Institute Genomics Platform"/>
            <person name="Cuomo C."/>
            <person name="de Hoog S."/>
            <person name="Gorbushina A."/>
            <person name="Stielow B."/>
            <person name="Teixiera M."/>
            <person name="Abouelleil A."/>
            <person name="Chapman S.B."/>
            <person name="Priest M."/>
            <person name="Young S.K."/>
            <person name="Wortman J."/>
            <person name="Nusbaum C."/>
            <person name="Birren B."/>
        </authorList>
    </citation>
    <scope>NUCLEOTIDE SEQUENCE [LARGE SCALE GENOMIC DNA]</scope>
    <source>
        <strain evidence="2 3">CBS 102226</strain>
    </source>
</reference>
<feature type="compositionally biased region" description="Basic and acidic residues" evidence="1">
    <location>
        <begin position="103"/>
        <end position="112"/>
    </location>
</feature>
<feature type="compositionally biased region" description="Polar residues" evidence="1">
    <location>
        <begin position="53"/>
        <end position="65"/>
    </location>
</feature>
<keyword evidence="3" id="KW-1185">Reference proteome</keyword>